<keyword evidence="2" id="KW-1133">Transmembrane helix</keyword>
<feature type="transmembrane region" description="Helical" evidence="2">
    <location>
        <begin position="7"/>
        <end position="28"/>
    </location>
</feature>
<protein>
    <submittedName>
        <fullName evidence="3">Uncharacterized protein</fullName>
    </submittedName>
</protein>
<feature type="transmembrane region" description="Helical" evidence="2">
    <location>
        <begin position="115"/>
        <end position="133"/>
    </location>
</feature>
<evidence type="ECO:0000313" key="4">
    <source>
        <dbReference type="Proteomes" id="UP000076842"/>
    </source>
</evidence>
<sequence length="300" mass="33072">MFFLFNAVRFFSILTLLLVFSSNILVMYQDISAIRDAASDSSSDPTSNSTMSGGDDFVECDYLDYSTVPNQPAGAFWAILNRLFILFQCLILLWSELGFYERILKDLMPILGPDFGVWTTGAMQCMISAVVLSHHVDEFPLVAAFFLFAVGCLNIIIGLIFRAKMKQERILFNFLGKTKSTLKSGTTSLLPKFGSDDDDDSAKLFTGAPRKPAFLSGVRGKISRPIINSQSDADNGGYGFTDMKGWGFGRQGQKAAEYNGHIISEPESTLPKYAGSPPRSPTEQKAAIGAPWTYKSEHMI</sequence>
<keyword evidence="2" id="KW-0472">Membrane</keyword>
<dbReference type="AlphaFoldDB" id="A0A165CK46"/>
<feature type="region of interest" description="Disordered" evidence="1">
    <location>
        <begin position="267"/>
        <end position="286"/>
    </location>
</feature>
<dbReference type="EMBL" id="KV424134">
    <property type="protein sequence ID" value="KZT50942.1"/>
    <property type="molecule type" value="Genomic_DNA"/>
</dbReference>
<evidence type="ECO:0000256" key="2">
    <source>
        <dbReference type="SAM" id="Phobius"/>
    </source>
</evidence>
<organism evidence="3 4">
    <name type="scientific">Calocera cornea HHB12733</name>
    <dbReference type="NCBI Taxonomy" id="1353952"/>
    <lineage>
        <taxon>Eukaryota</taxon>
        <taxon>Fungi</taxon>
        <taxon>Dikarya</taxon>
        <taxon>Basidiomycota</taxon>
        <taxon>Agaricomycotina</taxon>
        <taxon>Dacrymycetes</taxon>
        <taxon>Dacrymycetales</taxon>
        <taxon>Dacrymycetaceae</taxon>
        <taxon>Calocera</taxon>
    </lineage>
</organism>
<feature type="transmembrane region" description="Helical" evidence="2">
    <location>
        <begin position="75"/>
        <end position="94"/>
    </location>
</feature>
<keyword evidence="4" id="KW-1185">Reference proteome</keyword>
<gene>
    <name evidence="3" type="ORF">CALCODRAFT_504117</name>
</gene>
<dbReference type="InParanoid" id="A0A165CK46"/>
<name>A0A165CK46_9BASI</name>
<feature type="transmembrane region" description="Helical" evidence="2">
    <location>
        <begin position="139"/>
        <end position="161"/>
    </location>
</feature>
<dbReference type="OrthoDB" id="5327148at2759"/>
<evidence type="ECO:0000313" key="3">
    <source>
        <dbReference type="EMBL" id="KZT50942.1"/>
    </source>
</evidence>
<proteinExistence type="predicted"/>
<accession>A0A165CK46</accession>
<evidence type="ECO:0000256" key="1">
    <source>
        <dbReference type="SAM" id="MobiDB-lite"/>
    </source>
</evidence>
<dbReference type="STRING" id="1353952.A0A165CK46"/>
<reference evidence="3 4" key="1">
    <citation type="journal article" date="2016" name="Mol. Biol. Evol.">
        <title>Comparative Genomics of Early-Diverging Mushroom-Forming Fungi Provides Insights into the Origins of Lignocellulose Decay Capabilities.</title>
        <authorList>
            <person name="Nagy L.G."/>
            <person name="Riley R."/>
            <person name="Tritt A."/>
            <person name="Adam C."/>
            <person name="Daum C."/>
            <person name="Floudas D."/>
            <person name="Sun H."/>
            <person name="Yadav J.S."/>
            <person name="Pangilinan J."/>
            <person name="Larsson K.H."/>
            <person name="Matsuura K."/>
            <person name="Barry K."/>
            <person name="Labutti K."/>
            <person name="Kuo R."/>
            <person name="Ohm R.A."/>
            <person name="Bhattacharya S.S."/>
            <person name="Shirouzu T."/>
            <person name="Yoshinaga Y."/>
            <person name="Martin F.M."/>
            <person name="Grigoriev I.V."/>
            <person name="Hibbett D.S."/>
        </authorList>
    </citation>
    <scope>NUCLEOTIDE SEQUENCE [LARGE SCALE GENOMIC DNA]</scope>
    <source>
        <strain evidence="3 4">HHB12733</strain>
    </source>
</reference>
<dbReference type="Proteomes" id="UP000076842">
    <property type="component" value="Unassembled WGS sequence"/>
</dbReference>
<keyword evidence="2" id="KW-0812">Transmembrane</keyword>